<dbReference type="CDD" id="cd00030">
    <property type="entry name" value="C2"/>
    <property type="match status" value="1"/>
</dbReference>
<evidence type="ECO:0000259" key="7">
    <source>
        <dbReference type="PROSITE" id="PS50004"/>
    </source>
</evidence>
<dbReference type="InterPro" id="IPR000008">
    <property type="entry name" value="C2_dom"/>
</dbReference>
<evidence type="ECO:0000313" key="10">
    <source>
        <dbReference type="Proteomes" id="UP000822688"/>
    </source>
</evidence>
<name>A0A8T0J9U5_CERPU</name>
<keyword evidence="4 6" id="KW-0472">Membrane</keyword>
<feature type="compositionally biased region" description="Basic and acidic residues" evidence="5">
    <location>
        <begin position="939"/>
        <end position="959"/>
    </location>
</feature>
<gene>
    <name evidence="9" type="ORF">KC19_1G209800</name>
</gene>
<dbReference type="Gene3D" id="2.30.29.30">
    <property type="entry name" value="Pleckstrin-homology domain (PH domain)/Phosphotyrosine-binding domain (PTB)"/>
    <property type="match status" value="1"/>
</dbReference>
<protein>
    <recommendedName>
        <fullName evidence="11">C2 and GRAM domain-containing protein</fullName>
    </recommendedName>
</protein>
<dbReference type="PROSITE" id="PS50004">
    <property type="entry name" value="C2"/>
    <property type="match status" value="1"/>
</dbReference>
<dbReference type="InterPro" id="IPR031968">
    <property type="entry name" value="VASt"/>
</dbReference>
<evidence type="ECO:0000256" key="1">
    <source>
        <dbReference type="ARBA" id="ARBA00004167"/>
    </source>
</evidence>
<sequence length="959" mass="108337">METVKENRVSASSVVGESVRPSLMRTDSMSSDSSIDSENLIDIPVSPSMMPYPQDLLVGSLTPDQEFEKELEKQERKRHRKKWKGDAQRVASKLSSALKKRGSRHGGSESASFSTRSSELDSFRSHDDSMSSDVSCGEEDDSIPLSFFDDDGKSVGASPEEFPPPYAGGVVMDQKYAVSAKAMNAIIFKPGSAFVKELHEIQKTTDFREEPWKKVGNEPIKRSLSSTRAATKLVKSVKSFETQTYNRADDKGFCIQLTSSTPDAPYGGNFVVEMQVVILALPDSPSGEKCCRVQVSWRLNFLHSTMMKGMIETGARNGIRDSFNVYQEVLARYATPLSERESPRSVSAASDVDEKLISDWEIAWDYFKKWHVLLALLSLIIILVHISLAAPRRKSGLEFWIINFPDSLMELLISALVVVQVERVAIMVYNFVRARYWQSAGDHGVKAQGDGWLTSVTLVEGANIALPDSGAPSPYVVFTCNGKHRTSSVKMRTTNPAWREIFEFNAFEDPPSTMEVEVFDFDGPFSEAESLGRAEINFLKQSPGQLADFWVPLDGKSARANGSKLHLRVFLTHTRDTDALPEYLERVEREAGLKVRKRSAQKNSSFQKLFSLPAEEFLINDFACAIKRKIPIQGRLFLSPRLLGFYSNLFGHKTKFTLLWEEIEEIKETAQSINPSIVVFLRKGRGFDARHGARGIDGKGRLKFQFLSFVRSGTAFRAIVALWKNRNLSFEQKMDIIASVEAGDMKYSVAERQADDRQPFLGIEEAPMSEVVRMETPITVDVLHTYFTDDQKERSVNEKLGLSNYESSPWEIVDGKTGIQRRHRSYRLSRLITQFGSQISGIQQKTISIDSKKLIINEILTLHDVPFGDHFQIQTRIELETLSMQPITTQYKAFVGVAWHKATELDQRKVTKNIYEHMTNQFRSLIEIIVDEVQPPHSPAKDEKRKDDRRKDDKRSNGF</sequence>
<feature type="compositionally biased region" description="Low complexity" evidence="5">
    <location>
        <begin position="108"/>
        <end position="117"/>
    </location>
</feature>
<accession>A0A8T0J9U5</accession>
<dbReference type="SMART" id="SM00239">
    <property type="entry name" value="C2"/>
    <property type="match status" value="1"/>
</dbReference>
<comment type="subcellular location">
    <subcellularLocation>
        <location evidence="1">Membrane</location>
        <topology evidence="1">Single-pass membrane protein</topology>
    </subcellularLocation>
</comment>
<reference evidence="9" key="1">
    <citation type="submission" date="2020-06" db="EMBL/GenBank/DDBJ databases">
        <title>WGS assembly of Ceratodon purpureus strain R40.</title>
        <authorList>
            <person name="Carey S.B."/>
            <person name="Jenkins J."/>
            <person name="Shu S."/>
            <person name="Lovell J.T."/>
            <person name="Sreedasyam A."/>
            <person name="Maumus F."/>
            <person name="Tiley G.P."/>
            <person name="Fernandez-Pozo N."/>
            <person name="Barry K."/>
            <person name="Chen C."/>
            <person name="Wang M."/>
            <person name="Lipzen A."/>
            <person name="Daum C."/>
            <person name="Saski C.A."/>
            <person name="Payton A.C."/>
            <person name="Mcbreen J.C."/>
            <person name="Conrad R.E."/>
            <person name="Kollar L.M."/>
            <person name="Olsson S."/>
            <person name="Huttunen S."/>
            <person name="Landis J.B."/>
            <person name="Wickett N.J."/>
            <person name="Johnson M.G."/>
            <person name="Rensing S.A."/>
            <person name="Grimwood J."/>
            <person name="Schmutz J."/>
            <person name="Mcdaniel S.F."/>
        </authorList>
    </citation>
    <scope>NUCLEOTIDE SEQUENCE</scope>
    <source>
        <strain evidence="9">R40</strain>
    </source>
</reference>
<keyword evidence="10" id="KW-1185">Reference proteome</keyword>
<feature type="region of interest" description="Disordered" evidence="5">
    <location>
        <begin position="933"/>
        <end position="959"/>
    </location>
</feature>
<evidence type="ECO:0000313" key="9">
    <source>
        <dbReference type="EMBL" id="KAG0591892.1"/>
    </source>
</evidence>
<evidence type="ECO:0000259" key="8">
    <source>
        <dbReference type="PROSITE" id="PS51778"/>
    </source>
</evidence>
<evidence type="ECO:0000256" key="5">
    <source>
        <dbReference type="SAM" id="MobiDB-lite"/>
    </source>
</evidence>
<evidence type="ECO:0000256" key="4">
    <source>
        <dbReference type="ARBA" id="ARBA00023136"/>
    </source>
</evidence>
<dbReference type="AlphaFoldDB" id="A0A8T0J9U5"/>
<dbReference type="EMBL" id="CM026421">
    <property type="protein sequence ID" value="KAG0591892.1"/>
    <property type="molecule type" value="Genomic_DNA"/>
</dbReference>
<feature type="compositionally biased region" description="Basic and acidic residues" evidence="5">
    <location>
        <begin position="118"/>
        <end position="129"/>
    </location>
</feature>
<dbReference type="Pfam" id="PF00168">
    <property type="entry name" value="C2"/>
    <property type="match status" value="1"/>
</dbReference>
<dbReference type="SUPFAM" id="SSF49562">
    <property type="entry name" value="C2 domain (Calcium/lipid-binding domain, CaLB)"/>
    <property type="match status" value="1"/>
</dbReference>
<dbReference type="SMART" id="SM00568">
    <property type="entry name" value="GRAM"/>
    <property type="match status" value="1"/>
</dbReference>
<feature type="domain" description="VASt" evidence="8">
    <location>
        <begin position="167"/>
        <end position="338"/>
    </location>
</feature>
<dbReference type="GO" id="GO:0016020">
    <property type="term" value="C:membrane"/>
    <property type="evidence" value="ECO:0007669"/>
    <property type="project" value="UniProtKB-SubCell"/>
</dbReference>
<dbReference type="InterPro" id="IPR011993">
    <property type="entry name" value="PH-like_dom_sf"/>
</dbReference>
<proteinExistence type="predicted"/>
<dbReference type="Pfam" id="PF16016">
    <property type="entry name" value="VASt"/>
    <property type="match status" value="2"/>
</dbReference>
<evidence type="ECO:0000256" key="6">
    <source>
        <dbReference type="SAM" id="Phobius"/>
    </source>
</evidence>
<dbReference type="Pfam" id="PF02893">
    <property type="entry name" value="GRAM"/>
    <property type="match status" value="1"/>
</dbReference>
<evidence type="ECO:0000256" key="2">
    <source>
        <dbReference type="ARBA" id="ARBA00022692"/>
    </source>
</evidence>
<feature type="domain" description="VASt" evidence="8">
    <location>
        <begin position="767"/>
        <end position="937"/>
    </location>
</feature>
<evidence type="ECO:0000256" key="3">
    <source>
        <dbReference type="ARBA" id="ARBA00022989"/>
    </source>
</evidence>
<feature type="compositionally biased region" description="Low complexity" evidence="5">
    <location>
        <begin position="27"/>
        <end position="37"/>
    </location>
</feature>
<dbReference type="PROSITE" id="PS51778">
    <property type="entry name" value="VAST"/>
    <property type="match status" value="2"/>
</dbReference>
<dbReference type="PANTHER" id="PTHR46296:SF8">
    <property type="entry name" value="OS06G0297800 PROTEIN"/>
    <property type="match status" value="1"/>
</dbReference>
<evidence type="ECO:0008006" key="11">
    <source>
        <dbReference type="Google" id="ProtNLM"/>
    </source>
</evidence>
<dbReference type="InterPro" id="IPR004182">
    <property type="entry name" value="GRAM"/>
</dbReference>
<dbReference type="InterPro" id="IPR044511">
    <property type="entry name" value="At1g03370/At5g50170-like"/>
</dbReference>
<dbReference type="Gene3D" id="2.60.40.150">
    <property type="entry name" value="C2 domain"/>
    <property type="match status" value="1"/>
</dbReference>
<feature type="compositionally biased region" description="Basic and acidic residues" evidence="5">
    <location>
        <begin position="66"/>
        <end position="75"/>
    </location>
</feature>
<dbReference type="PANTHER" id="PTHR46296">
    <property type="entry name" value="BNAA05G37250D PROTEIN"/>
    <property type="match status" value="1"/>
</dbReference>
<feature type="transmembrane region" description="Helical" evidence="6">
    <location>
        <begin position="370"/>
        <end position="390"/>
    </location>
</feature>
<feature type="region of interest" description="Disordered" evidence="5">
    <location>
        <begin position="1"/>
        <end position="139"/>
    </location>
</feature>
<organism evidence="9 10">
    <name type="scientific">Ceratodon purpureus</name>
    <name type="common">Fire moss</name>
    <name type="synonym">Dicranum purpureum</name>
    <dbReference type="NCBI Taxonomy" id="3225"/>
    <lineage>
        <taxon>Eukaryota</taxon>
        <taxon>Viridiplantae</taxon>
        <taxon>Streptophyta</taxon>
        <taxon>Embryophyta</taxon>
        <taxon>Bryophyta</taxon>
        <taxon>Bryophytina</taxon>
        <taxon>Bryopsida</taxon>
        <taxon>Dicranidae</taxon>
        <taxon>Pseudoditrichales</taxon>
        <taxon>Ditrichaceae</taxon>
        <taxon>Ceratodon</taxon>
    </lineage>
</organism>
<feature type="domain" description="C2" evidence="7">
    <location>
        <begin position="439"/>
        <end position="551"/>
    </location>
</feature>
<keyword evidence="2 6" id="KW-0812">Transmembrane</keyword>
<dbReference type="Proteomes" id="UP000822688">
    <property type="component" value="Chromosome 1"/>
</dbReference>
<comment type="caution">
    <text evidence="9">The sequence shown here is derived from an EMBL/GenBank/DDBJ whole genome shotgun (WGS) entry which is preliminary data.</text>
</comment>
<dbReference type="InterPro" id="IPR035892">
    <property type="entry name" value="C2_domain_sf"/>
</dbReference>
<keyword evidence="3 6" id="KW-1133">Transmembrane helix</keyword>